<proteinExistence type="predicted"/>
<dbReference type="EMBL" id="LT899436">
    <property type="protein sequence ID" value="SNR16354.1"/>
    <property type="molecule type" value="Genomic_DNA"/>
</dbReference>
<evidence type="ECO:0000256" key="3">
    <source>
        <dbReference type="ARBA" id="ARBA00023163"/>
    </source>
</evidence>
<dbReference type="PANTHER" id="PTHR42756:SF1">
    <property type="entry name" value="TRANSCRIPTIONAL REPRESSOR OF EMRAB OPERON"/>
    <property type="match status" value="1"/>
</dbReference>
<dbReference type="Pfam" id="PF01047">
    <property type="entry name" value="MarR"/>
    <property type="match status" value="1"/>
</dbReference>
<sequence length="151" mass="17267">MGLENTLAPWLGKTTKMIDNHIQDIFHEQNIKLTKTQWILLKKLDEKDGVPQQELAFLTGRDKTSLTRLINTMEKKSLVARIPSKLDKRINHVFLTKKGELLFKETLPVIESFAQSLQENISAEEIKATIKVIRKVQENLIAKSNNSCISN</sequence>
<dbReference type="SMART" id="SM00347">
    <property type="entry name" value="HTH_MARR"/>
    <property type="match status" value="1"/>
</dbReference>
<dbReference type="KEGG" id="tje:TJEJU_2675"/>
<gene>
    <name evidence="5" type="ORF">TJEJU_2675</name>
</gene>
<dbReference type="RefSeq" id="WP_095072830.1">
    <property type="nucleotide sequence ID" value="NZ_LT899436.1"/>
</dbReference>
<dbReference type="InterPro" id="IPR023187">
    <property type="entry name" value="Tscrpt_reg_MarR-type_CS"/>
</dbReference>
<evidence type="ECO:0000256" key="1">
    <source>
        <dbReference type="ARBA" id="ARBA00023015"/>
    </source>
</evidence>
<dbReference type="InterPro" id="IPR036388">
    <property type="entry name" value="WH-like_DNA-bd_sf"/>
</dbReference>
<dbReference type="InterPro" id="IPR000835">
    <property type="entry name" value="HTH_MarR-typ"/>
</dbReference>
<accession>A0A238UCZ9</accession>
<dbReference type="PROSITE" id="PS50995">
    <property type="entry name" value="HTH_MARR_2"/>
    <property type="match status" value="1"/>
</dbReference>
<organism evidence="5 6">
    <name type="scientific">Tenacibaculum jejuense</name>
    <dbReference type="NCBI Taxonomy" id="584609"/>
    <lineage>
        <taxon>Bacteria</taxon>
        <taxon>Pseudomonadati</taxon>
        <taxon>Bacteroidota</taxon>
        <taxon>Flavobacteriia</taxon>
        <taxon>Flavobacteriales</taxon>
        <taxon>Flavobacteriaceae</taxon>
        <taxon>Tenacibaculum</taxon>
    </lineage>
</organism>
<dbReference type="OrthoDB" id="996843at2"/>
<dbReference type="SUPFAM" id="SSF46785">
    <property type="entry name" value="Winged helix' DNA-binding domain"/>
    <property type="match status" value="1"/>
</dbReference>
<dbReference type="Gene3D" id="1.10.10.10">
    <property type="entry name" value="Winged helix-like DNA-binding domain superfamily/Winged helix DNA-binding domain"/>
    <property type="match status" value="1"/>
</dbReference>
<name>A0A238UCZ9_9FLAO</name>
<dbReference type="PRINTS" id="PR00598">
    <property type="entry name" value="HTHMARR"/>
</dbReference>
<dbReference type="Proteomes" id="UP000215214">
    <property type="component" value="Chromosome TJEJU"/>
</dbReference>
<keyword evidence="3" id="KW-0804">Transcription</keyword>
<dbReference type="GO" id="GO:0003700">
    <property type="term" value="F:DNA-binding transcription factor activity"/>
    <property type="evidence" value="ECO:0007669"/>
    <property type="project" value="InterPro"/>
</dbReference>
<dbReference type="PANTHER" id="PTHR42756">
    <property type="entry name" value="TRANSCRIPTIONAL REGULATOR, MARR"/>
    <property type="match status" value="1"/>
</dbReference>
<feature type="domain" description="HTH marR-type" evidence="4">
    <location>
        <begin position="4"/>
        <end position="138"/>
    </location>
</feature>
<reference evidence="5 6" key="1">
    <citation type="submission" date="2017-07" db="EMBL/GenBank/DDBJ databases">
        <authorList>
            <person name="Sun Z.S."/>
            <person name="Albrecht U."/>
            <person name="Echele G."/>
            <person name="Lee C.C."/>
        </authorList>
    </citation>
    <scope>NUCLEOTIDE SEQUENCE [LARGE SCALE GENOMIC DNA]</scope>
    <source>
        <strain evidence="6">type strain: KCTC 22618</strain>
    </source>
</reference>
<evidence type="ECO:0000259" key="4">
    <source>
        <dbReference type="PROSITE" id="PS50995"/>
    </source>
</evidence>
<protein>
    <submittedName>
        <fullName evidence="5">Transcriptional regulator, MarR family</fullName>
    </submittedName>
</protein>
<dbReference type="PROSITE" id="PS01117">
    <property type="entry name" value="HTH_MARR_1"/>
    <property type="match status" value="1"/>
</dbReference>
<dbReference type="AlphaFoldDB" id="A0A238UCZ9"/>
<evidence type="ECO:0000256" key="2">
    <source>
        <dbReference type="ARBA" id="ARBA00023125"/>
    </source>
</evidence>
<evidence type="ECO:0000313" key="5">
    <source>
        <dbReference type="EMBL" id="SNR16354.1"/>
    </source>
</evidence>
<keyword evidence="1" id="KW-0805">Transcription regulation</keyword>
<keyword evidence="2" id="KW-0238">DNA-binding</keyword>
<dbReference type="GO" id="GO:0003677">
    <property type="term" value="F:DNA binding"/>
    <property type="evidence" value="ECO:0007669"/>
    <property type="project" value="UniProtKB-KW"/>
</dbReference>
<dbReference type="InterPro" id="IPR036390">
    <property type="entry name" value="WH_DNA-bd_sf"/>
</dbReference>
<evidence type="ECO:0000313" key="6">
    <source>
        <dbReference type="Proteomes" id="UP000215214"/>
    </source>
</evidence>
<keyword evidence="6" id="KW-1185">Reference proteome</keyword>